<feature type="transmembrane region" description="Helical" evidence="1">
    <location>
        <begin position="110"/>
        <end position="137"/>
    </location>
</feature>
<organism evidence="2 3">
    <name type="scientific">Zhongshania marina</name>
    <dbReference type="NCBI Taxonomy" id="2304603"/>
    <lineage>
        <taxon>Bacteria</taxon>
        <taxon>Pseudomonadati</taxon>
        <taxon>Pseudomonadota</taxon>
        <taxon>Gammaproteobacteria</taxon>
        <taxon>Cellvibrionales</taxon>
        <taxon>Spongiibacteraceae</taxon>
        <taxon>Zhongshania</taxon>
    </lineage>
</organism>
<gene>
    <name evidence="2" type="ORF">D0911_06085</name>
</gene>
<keyword evidence="1" id="KW-0472">Membrane</keyword>
<name>A0ABX9W4B6_9GAMM</name>
<evidence type="ECO:0000313" key="2">
    <source>
        <dbReference type="EMBL" id="RNL65928.1"/>
    </source>
</evidence>
<keyword evidence="1" id="KW-1133">Transmembrane helix</keyword>
<protein>
    <submittedName>
        <fullName evidence="2">Uncharacterized protein</fullName>
    </submittedName>
</protein>
<dbReference type="EMBL" id="RHGB01000005">
    <property type="protein sequence ID" value="RNL65928.1"/>
    <property type="molecule type" value="Genomic_DNA"/>
</dbReference>
<feature type="transmembrane region" description="Helical" evidence="1">
    <location>
        <begin position="79"/>
        <end position="104"/>
    </location>
</feature>
<proteinExistence type="predicted"/>
<keyword evidence="3" id="KW-1185">Reference proteome</keyword>
<feature type="transmembrane region" description="Helical" evidence="1">
    <location>
        <begin position="7"/>
        <end position="26"/>
    </location>
</feature>
<reference evidence="2 3" key="1">
    <citation type="submission" date="2018-10" db="EMBL/GenBank/DDBJ databases">
        <title>Draft genome sequence of Zhongshania sp. DSW25-10.</title>
        <authorList>
            <person name="Oh J."/>
        </authorList>
    </citation>
    <scope>NUCLEOTIDE SEQUENCE [LARGE SCALE GENOMIC DNA]</scope>
    <source>
        <strain evidence="2 3">DSW25-10</strain>
    </source>
</reference>
<evidence type="ECO:0000313" key="3">
    <source>
        <dbReference type="Proteomes" id="UP000274695"/>
    </source>
</evidence>
<accession>A0ABX9W4B6</accession>
<dbReference type="Proteomes" id="UP000274695">
    <property type="component" value="Unassembled WGS sequence"/>
</dbReference>
<comment type="caution">
    <text evidence="2">The sequence shown here is derived from an EMBL/GenBank/DDBJ whole genome shotgun (WGS) entry which is preliminary data.</text>
</comment>
<feature type="transmembrane region" description="Helical" evidence="1">
    <location>
        <begin position="46"/>
        <end position="67"/>
    </location>
</feature>
<evidence type="ECO:0000256" key="1">
    <source>
        <dbReference type="SAM" id="Phobius"/>
    </source>
</evidence>
<keyword evidence="1" id="KW-0812">Transmembrane</keyword>
<sequence length="152" mass="16653">MKLAKPTFLASVVYVVPPSIFLWLGWLEMNSPEWDTDDSGAVQGYVFFALSSLAALFCVLLVFPIIAKLLGAAFTSRKWVYSNITVIIFITFIAGSIFGFMAGYSSLAGIFVNAVVLTVPLSIISLVLLAPAMYMWLRIANPTHNKSNHAEL</sequence>